<feature type="domain" description="ASD2" evidence="10">
    <location>
        <begin position="1082"/>
        <end position="1262"/>
    </location>
</feature>
<dbReference type="InterPro" id="IPR014799">
    <property type="entry name" value="ASD2_dom"/>
</dbReference>
<keyword evidence="12" id="KW-1185">Reference proteome</keyword>
<dbReference type="GO" id="GO:0005912">
    <property type="term" value="C:adherens junction"/>
    <property type="evidence" value="ECO:0007669"/>
    <property type="project" value="TreeGrafter"/>
</dbReference>
<dbReference type="GO" id="GO:0007015">
    <property type="term" value="P:actin filament organization"/>
    <property type="evidence" value="ECO:0007669"/>
    <property type="project" value="TreeGrafter"/>
</dbReference>
<keyword evidence="4" id="KW-0493">Microtubule</keyword>
<dbReference type="Pfam" id="PF08687">
    <property type="entry name" value="ASD2"/>
    <property type="match status" value="1"/>
</dbReference>
<feature type="compositionally biased region" description="Basic and acidic residues" evidence="8">
    <location>
        <begin position="688"/>
        <end position="706"/>
    </location>
</feature>
<feature type="compositionally biased region" description="Basic and acidic residues" evidence="8">
    <location>
        <begin position="483"/>
        <end position="494"/>
    </location>
</feature>
<evidence type="ECO:0000313" key="12">
    <source>
        <dbReference type="Proteomes" id="UP001177744"/>
    </source>
</evidence>
<feature type="region of interest" description="Disordered" evidence="8">
    <location>
        <begin position="256"/>
        <end position="730"/>
    </location>
</feature>
<name>A0AA40LW66_CNENI</name>
<feature type="region of interest" description="Disordered" evidence="8">
    <location>
        <begin position="215"/>
        <end position="242"/>
    </location>
</feature>
<feature type="domain" description="ASD1" evidence="9">
    <location>
        <begin position="609"/>
        <end position="709"/>
    </location>
</feature>
<evidence type="ECO:0000259" key="9">
    <source>
        <dbReference type="PROSITE" id="PS51306"/>
    </source>
</evidence>
<comment type="similarity">
    <text evidence="2">Belongs to the shroom family.</text>
</comment>
<feature type="compositionally biased region" description="Basic and acidic residues" evidence="8">
    <location>
        <begin position="604"/>
        <end position="613"/>
    </location>
</feature>
<evidence type="ECO:0000256" key="3">
    <source>
        <dbReference type="ARBA" id="ARBA00022490"/>
    </source>
</evidence>
<dbReference type="GO" id="GO:0016324">
    <property type="term" value="C:apical plasma membrane"/>
    <property type="evidence" value="ECO:0007669"/>
    <property type="project" value="TreeGrafter"/>
</dbReference>
<evidence type="ECO:0000256" key="4">
    <source>
        <dbReference type="ARBA" id="ARBA00022701"/>
    </source>
</evidence>
<feature type="compositionally biased region" description="Basic and acidic residues" evidence="8">
    <location>
        <begin position="858"/>
        <end position="868"/>
    </location>
</feature>
<comment type="caution">
    <text evidence="11">The sequence shown here is derived from an EMBL/GenBank/DDBJ whole genome shotgun (WGS) entry which is preliminary data.</text>
</comment>
<feature type="compositionally biased region" description="Polar residues" evidence="8">
    <location>
        <begin position="363"/>
        <end position="392"/>
    </location>
</feature>
<feature type="compositionally biased region" description="Basic and acidic residues" evidence="8">
    <location>
        <begin position="144"/>
        <end position="154"/>
    </location>
</feature>
<evidence type="ECO:0000256" key="8">
    <source>
        <dbReference type="SAM" id="MobiDB-lite"/>
    </source>
</evidence>
<dbReference type="GO" id="GO:0030864">
    <property type="term" value="C:cortical actin cytoskeleton"/>
    <property type="evidence" value="ECO:0007669"/>
    <property type="project" value="TreeGrafter"/>
</dbReference>
<dbReference type="PANTHER" id="PTHR15012:SF33">
    <property type="entry name" value="PROTEIN SHROOM3"/>
    <property type="match status" value="1"/>
</dbReference>
<dbReference type="AlphaFoldDB" id="A0AA40LW66"/>
<dbReference type="Pfam" id="PF08688">
    <property type="entry name" value="ASD1"/>
    <property type="match status" value="1"/>
</dbReference>
<keyword evidence="6" id="KW-0206">Cytoskeleton</keyword>
<evidence type="ECO:0000256" key="6">
    <source>
        <dbReference type="ARBA" id="ARBA00023212"/>
    </source>
</evidence>
<feature type="compositionally biased region" description="Basic and acidic residues" evidence="8">
    <location>
        <begin position="662"/>
        <end position="676"/>
    </location>
</feature>
<feature type="region of interest" description="Disordered" evidence="8">
    <location>
        <begin position="822"/>
        <end position="903"/>
    </location>
</feature>
<gene>
    <name evidence="11" type="ORF">QTO34_008274</name>
</gene>
<evidence type="ECO:0000259" key="10">
    <source>
        <dbReference type="PROSITE" id="PS51307"/>
    </source>
</evidence>
<protein>
    <submittedName>
        <fullName evidence="11">Uncharacterized protein</fullName>
    </submittedName>
</protein>
<dbReference type="PANTHER" id="PTHR15012">
    <property type="entry name" value="APICAL PROTEIN/SHROOM-RELATED"/>
    <property type="match status" value="1"/>
</dbReference>
<dbReference type="InterPro" id="IPR014800">
    <property type="entry name" value="ASD1_dom"/>
</dbReference>
<evidence type="ECO:0000313" key="11">
    <source>
        <dbReference type="EMBL" id="KAK1345809.1"/>
    </source>
</evidence>
<keyword evidence="5 7" id="KW-0009">Actin-binding</keyword>
<organism evidence="11 12">
    <name type="scientific">Cnephaeus nilssonii</name>
    <name type="common">Northern bat</name>
    <name type="synonym">Eptesicus nilssonii</name>
    <dbReference type="NCBI Taxonomy" id="3371016"/>
    <lineage>
        <taxon>Eukaryota</taxon>
        <taxon>Metazoa</taxon>
        <taxon>Chordata</taxon>
        <taxon>Craniata</taxon>
        <taxon>Vertebrata</taxon>
        <taxon>Euteleostomi</taxon>
        <taxon>Mammalia</taxon>
        <taxon>Eutheria</taxon>
        <taxon>Laurasiatheria</taxon>
        <taxon>Chiroptera</taxon>
        <taxon>Yangochiroptera</taxon>
        <taxon>Vespertilionidae</taxon>
        <taxon>Cnephaeus</taxon>
    </lineage>
</organism>
<evidence type="ECO:0000256" key="2">
    <source>
        <dbReference type="ARBA" id="ARBA00006469"/>
    </source>
</evidence>
<evidence type="ECO:0000256" key="1">
    <source>
        <dbReference type="ARBA" id="ARBA00004245"/>
    </source>
</evidence>
<dbReference type="PROSITE" id="PS51307">
    <property type="entry name" value="ASD2"/>
    <property type="match status" value="1"/>
</dbReference>
<accession>A0AA40LW66</accession>
<dbReference type="GO" id="GO:0051015">
    <property type="term" value="F:actin filament binding"/>
    <property type="evidence" value="ECO:0007669"/>
    <property type="project" value="InterPro"/>
</dbReference>
<feature type="region of interest" description="Disordered" evidence="8">
    <location>
        <begin position="1008"/>
        <end position="1078"/>
    </location>
</feature>
<dbReference type="PROSITE" id="PS51306">
    <property type="entry name" value="ASD1"/>
    <property type="match status" value="1"/>
</dbReference>
<sequence length="1262" mass="136998">MDASAPGGLLEGMRQADIRYVKTVYDPQRRVSAEYEVNSSALLLHGREAPASADSQGYDKGHHVPRGRRGPPPSWSQQGPSSLEAAVDNLPPNVGAPLPPARSDSYAAFRHRERPSSWSSLDQKRFCRPQANSPGALKSPFVEEPLHTVLEKSPESSPPVKPKHHYPQKAQPGQPLLPTGIYPVPSLEPHFAQVPQPSASSNGTLYPALAKESGYTAPQGACDKTATLDENGNQNGSSRPAFAFYQPLEHESLSLVERTPETPVKCVPVKVHFPPVPENVKDTSLKKRLTPLQGNSPHPSERKSPHSNKPASNYHPIQSPPAQAWPAGDGKRPSRPPELWEGDFQEDHNANLQQGLEREGLRQSPSSNFGKTKSAFSSLQNIPESLRRQSSLEVGGNPKAEGPGRKVVPDHRSHPDRPVSCPRPEGKTSASTSFPLSDARQEEPPSPPHQQTSSLGRRRLSSSSTSALPGFQYGKPHCSVLEKVSKIEQREQGRQRPPSVGSSANGYAYRPAKMAPPSRNDFQETNANDHFSEPAEPLGNGEHHFKNGDPQPEDVSWQPYGQQSKRGAEGSRGSPLQGNEPPRRDTHLLRSQSTFQLCSEAEEDARNSIKDAQSRVLGATSFRRRDLEPGTPGASRPWRPRPASAHVGLRSPEALVSASPHTPRERHSVTPAKGDRPAPPVARRGPRRRLDPEQKKRSYSEPEKMNEVGVSEEAEPAPLGPQRTALRFPESMVADRRRIFERDGKACSTLSLSGPELKQFQQSALADYVQRKTGKRPGPAAGGLQEPGLQERAHSTYLQPGRTPEGPGLTSAASLCSLREPSLQPRREAALLPAVGGGGEPPRGARDRSSSFAGGRLLGERRRGDQAQRELLGAANSGGPKGNQKMDRTPGEPSSWGAAAGGAGKSMSAEDLLERSDFLAVPVHVRSRSSPTTHKKLQDVLLGGDSGSGLVKDPRYLAGPGPRYVCCPLPYACSWSSTQEILVNSWDDFPPPPPPALCEAQLDSEDGVELPARGSEAHGLSPPPTTGPRPQHAGPLGWQPDPGKQPSALTQGLVHDPLSGTRGLEDSASPGPQKTSEDIRTEVLAKEIVHQDKSLADILDPDSRLKTTMDLMEGLFPRDGNLLQENGVKRKAMQRAFSCPGHEGKRSEDKEAVGMLVNCPAYYSVSAPKAELLNKIKDMPEEMNEEEEQVDVNEKKVKNRDLCFVFFRKLASGLAGLLSNSPYGKSERGLSHHPSRPNRHWTPDVHGALSHFLTARLSFSLL</sequence>
<reference evidence="11" key="1">
    <citation type="submission" date="2023-06" db="EMBL/GenBank/DDBJ databases">
        <title>Reference genome for the Northern bat (Eptesicus nilssonii), a most northern bat species.</title>
        <authorList>
            <person name="Laine V.N."/>
            <person name="Pulliainen A.T."/>
            <person name="Lilley T.M."/>
        </authorList>
    </citation>
    <scope>NUCLEOTIDE SEQUENCE</scope>
    <source>
        <strain evidence="11">BLF_Eptnil</strain>
        <tissue evidence="11">Kidney</tissue>
    </source>
</reference>
<proteinExistence type="inferred from homology"/>
<dbReference type="EMBL" id="JAULJE010000002">
    <property type="protein sequence ID" value="KAK1345809.1"/>
    <property type="molecule type" value="Genomic_DNA"/>
</dbReference>
<feature type="compositionally biased region" description="Basic and acidic residues" evidence="8">
    <location>
        <begin position="402"/>
        <end position="417"/>
    </location>
</feature>
<dbReference type="Proteomes" id="UP001177744">
    <property type="component" value="Unassembled WGS sequence"/>
</dbReference>
<dbReference type="GO" id="GO:0043296">
    <property type="term" value="C:apical junction complex"/>
    <property type="evidence" value="ECO:0007669"/>
    <property type="project" value="TreeGrafter"/>
</dbReference>
<dbReference type="GO" id="GO:0005874">
    <property type="term" value="C:microtubule"/>
    <property type="evidence" value="ECO:0007669"/>
    <property type="project" value="UniProtKB-KW"/>
</dbReference>
<comment type="subcellular location">
    <subcellularLocation>
        <location evidence="1">Cytoplasm</location>
        <location evidence="1">Cytoskeleton</location>
    </subcellularLocation>
</comment>
<keyword evidence="3" id="KW-0963">Cytoplasm</keyword>
<evidence type="ECO:0000256" key="7">
    <source>
        <dbReference type="PROSITE-ProRule" id="PRU00637"/>
    </source>
</evidence>
<evidence type="ECO:0000256" key="5">
    <source>
        <dbReference type="ARBA" id="ARBA00023203"/>
    </source>
</evidence>
<feature type="compositionally biased region" description="Polar residues" evidence="8">
    <location>
        <begin position="228"/>
        <end position="238"/>
    </location>
</feature>
<feature type="region of interest" description="Disordered" evidence="8">
    <location>
        <begin position="46"/>
        <end position="184"/>
    </location>
</feature>
<dbReference type="InterPro" id="IPR027685">
    <property type="entry name" value="Shroom_fam"/>
</dbReference>